<dbReference type="Pfam" id="PF01266">
    <property type="entry name" value="DAO"/>
    <property type="match status" value="1"/>
</dbReference>
<proteinExistence type="predicted"/>
<dbReference type="SUPFAM" id="SSF54373">
    <property type="entry name" value="FAD-linked reductases, C-terminal domain"/>
    <property type="match status" value="1"/>
</dbReference>
<evidence type="ECO:0000259" key="2">
    <source>
        <dbReference type="Pfam" id="PF16350"/>
    </source>
</evidence>
<dbReference type="InterPro" id="IPR027266">
    <property type="entry name" value="TrmE/GcvT-like"/>
</dbReference>
<dbReference type="InterPro" id="IPR006076">
    <property type="entry name" value="FAD-dep_OxRdtase"/>
</dbReference>
<feature type="domain" description="FAD dependent oxidoreductase" evidence="1">
    <location>
        <begin position="64"/>
        <end position="419"/>
    </location>
</feature>
<organism evidence="3 4">
    <name type="scientific">Limulus polyphemus</name>
    <name type="common">Atlantic horseshoe crab</name>
    <dbReference type="NCBI Taxonomy" id="6850"/>
    <lineage>
        <taxon>Eukaryota</taxon>
        <taxon>Metazoa</taxon>
        <taxon>Ecdysozoa</taxon>
        <taxon>Arthropoda</taxon>
        <taxon>Chelicerata</taxon>
        <taxon>Merostomata</taxon>
        <taxon>Xiphosura</taxon>
        <taxon>Limulidae</taxon>
        <taxon>Limulus</taxon>
    </lineage>
</organism>
<dbReference type="InterPro" id="IPR032503">
    <property type="entry name" value="FAO_M"/>
</dbReference>
<sequence>MLLVFIFFCKLGIYVIMMRKCIFDFKQSLITRHMRWRAIHQDTTVFKVNRPDTGHKNFPQKKQVVVCGGGVTGASVLYHLAERGWTDSILLEKGKFTSGTTWHAAGLISNFRSDKYEELCSYSKDLYKWMEENGYPTGFKKCGSLILASCSERLIYLKRIADSCRFRGIKSEELSVSDVARHSPWVNTEGLKGAILVPDDAVGSPVDICNSLIKLAKDKGAYAVERCNVEKIETSGGRVKSVYTNLGKIDCEYVVLCGGLWTRELGTQIQPPVNVPLHSAEHFYLITKPIEGVDTMHPVMRDQNIGSYVREWGGGFLAGIFEKEAQPVFHNGPPKDSEFHMFPDNWGRYYHHYMPVMHRFPFLKKAEIRQMFNGPESFTPDGLHFLGESPEVENLFIGAGMNSSGIVTAGGNGRILAELMNGEKPFVNLTKLDIKRCLGHQGNNKFLYDRTVELVGIHYTISFPHQSFSESARPMKTSNLYPFHKTNGAVFGVKNEVEFPLWFSSKGTVTPKRTFKKPPFFDDVGKEYNICKNGVGVIDLTSQWSLWKLE</sequence>
<feature type="domain" description="FAD dependent oxidoreductase central" evidence="2">
    <location>
        <begin position="425"/>
        <end position="478"/>
    </location>
</feature>
<evidence type="ECO:0000259" key="1">
    <source>
        <dbReference type="Pfam" id="PF01266"/>
    </source>
</evidence>
<gene>
    <name evidence="4" type="primary">LOC106462263</name>
</gene>
<dbReference type="SUPFAM" id="SSF51905">
    <property type="entry name" value="FAD/NAD(P)-binding domain"/>
    <property type="match status" value="1"/>
</dbReference>
<evidence type="ECO:0000313" key="4">
    <source>
        <dbReference type="RefSeq" id="XP_013777617.2"/>
    </source>
</evidence>
<dbReference type="PANTHER" id="PTHR13847">
    <property type="entry name" value="SARCOSINE DEHYDROGENASE-RELATED"/>
    <property type="match status" value="1"/>
</dbReference>
<accession>A0ABM1B9L5</accession>
<dbReference type="Pfam" id="PF16350">
    <property type="entry name" value="FAO_M"/>
    <property type="match status" value="1"/>
</dbReference>
<dbReference type="PANTHER" id="PTHR13847:SF193">
    <property type="entry name" value="PYRUVATE DEHYDROGENASE PHOSPHATASE REGULATORY SUBUNIT, MITOCHONDRIAL"/>
    <property type="match status" value="1"/>
</dbReference>
<keyword evidence="3" id="KW-1185">Reference proteome</keyword>
<dbReference type="RefSeq" id="XP_013777617.2">
    <property type="nucleotide sequence ID" value="XM_013922163.2"/>
</dbReference>
<dbReference type="Gene3D" id="3.50.50.60">
    <property type="entry name" value="FAD/NAD(P)-binding domain"/>
    <property type="match status" value="1"/>
</dbReference>
<dbReference type="Gene3D" id="3.30.9.10">
    <property type="entry name" value="D-Amino Acid Oxidase, subunit A, domain 2"/>
    <property type="match status" value="1"/>
</dbReference>
<protein>
    <submittedName>
        <fullName evidence="4">Pyruvate dehydrogenase phosphatase regulatory subunit, mitochondrial-like</fullName>
    </submittedName>
</protein>
<dbReference type="SUPFAM" id="SSF103025">
    <property type="entry name" value="Folate-binding domain"/>
    <property type="match status" value="1"/>
</dbReference>
<dbReference type="Proteomes" id="UP000694941">
    <property type="component" value="Unplaced"/>
</dbReference>
<feature type="non-terminal residue" evidence="4">
    <location>
        <position position="550"/>
    </location>
</feature>
<name>A0ABM1B9L5_LIMPO</name>
<dbReference type="Gene3D" id="3.30.1360.120">
    <property type="entry name" value="Probable tRNA modification gtpase trme, domain 1"/>
    <property type="match status" value="1"/>
</dbReference>
<dbReference type="GeneID" id="106462263"/>
<dbReference type="InterPro" id="IPR036188">
    <property type="entry name" value="FAD/NAD-bd_sf"/>
</dbReference>
<reference evidence="4" key="1">
    <citation type="submission" date="2025-08" db="UniProtKB">
        <authorList>
            <consortium name="RefSeq"/>
        </authorList>
    </citation>
    <scope>IDENTIFICATION</scope>
    <source>
        <tissue evidence="4">Muscle</tissue>
    </source>
</reference>
<evidence type="ECO:0000313" key="3">
    <source>
        <dbReference type="Proteomes" id="UP000694941"/>
    </source>
</evidence>